<reference evidence="2 3" key="1">
    <citation type="submission" date="2019-05" db="EMBL/GenBank/DDBJ databases">
        <title>Another draft genome of Portunus trituberculatus and its Hox gene families provides insights of decapod evolution.</title>
        <authorList>
            <person name="Jeong J.-H."/>
            <person name="Song I."/>
            <person name="Kim S."/>
            <person name="Choi T."/>
            <person name="Kim D."/>
            <person name="Ryu S."/>
            <person name="Kim W."/>
        </authorList>
    </citation>
    <scope>NUCLEOTIDE SEQUENCE [LARGE SCALE GENOMIC DNA]</scope>
    <source>
        <tissue evidence="2">Muscle</tissue>
    </source>
</reference>
<name>A0A5B7FLR4_PORTR</name>
<evidence type="ECO:0000313" key="3">
    <source>
        <dbReference type="Proteomes" id="UP000324222"/>
    </source>
</evidence>
<keyword evidence="3" id="KW-1185">Reference proteome</keyword>
<protein>
    <submittedName>
        <fullName evidence="2">Uncharacterized protein</fullName>
    </submittedName>
</protein>
<sequence length="103" mass="11877">MASTWLVPRPPNRDAGVPPPPPKGYKWFHQPACTLPTPRRWHPSVTLRLLSSTTTTYHNLTTIIRTALHHPLLPRLTKPSKYITHTIHPLQHVHHHPNDSFRT</sequence>
<accession>A0A5B7FLR4</accession>
<proteinExistence type="predicted"/>
<dbReference type="Proteomes" id="UP000324222">
    <property type="component" value="Unassembled WGS sequence"/>
</dbReference>
<feature type="region of interest" description="Disordered" evidence="1">
    <location>
        <begin position="1"/>
        <end position="23"/>
    </location>
</feature>
<evidence type="ECO:0000313" key="2">
    <source>
        <dbReference type="EMBL" id="MPC46385.1"/>
    </source>
</evidence>
<dbReference type="EMBL" id="VSRR010007179">
    <property type="protein sequence ID" value="MPC46385.1"/>
    <property type="molecule type" value="Genomic_DNA"/>
</dbReference>
<dbReference type="AlphaFoldDB" id="A0A5B7FLR4"/>
<evidence type="ECO:0000256" key="1">
    <source>
        <dbReference type="SAM" id="MobiDB-lite"/>
    </source>
</evidence>
<gene>
    <name evidence="2" type="ORF">E2C01_040106</name>
</gene>
<comment type="caution">
    <text evidence="2">The sequence shown here is derived from an EMBL/GenBank/DDBJ whole genome shotgun (WGS) entry which is preliminary data.</text>
</comment>
<organism evidence="2 3">
    <name type="scientific">Portunus trituberculatus</name>
    <name type="common">Swimming crab</name>
    <name type="synonym">Neptunus trituberculatus</name>
    <dbReference type="NCBI Taxonomy" id="210409"/>
    <lineage>
        <taxon>Eukaryota</taxon>
        <taxon>Metazoa</taxon>
        <taxon>Ecdysozoa</taxon>
        <taxon>Arthropoda</taxon>
        <taxon>Crustacea</taxon>
        <taxon>Multicrustacea</taxon>
        <taxon>Malacostraca</taxon>
        <taxon>Eumalacostraca</taxon>
        <taxon>Eucarida</taxon>
        <taxon>Decapoda</taxon>
        <taxon>Pleocyemata</taxon>
        <taxon>Brachyura</taxon>
        <taxon>Eubrachyura</taxon>
        <taxon>Portunoidea</taxon>
        <taxon>Portunidae</taxon>
        <taxon>Portuninae</taxon>
        <taxon>Portunus</taxon>
    </lineage>
</organism>